<evidence type="ECO:0000313" key="2">
    <source>
        <dbReference type="EMBL" id="KAK4082502.1"/>
    </source>
</evidence>
<dbReference type="InterPro" id="IPR045518">
    <property type="entry name" value="2EXR"/>
</dbReference>
<evidence type="ECO:0000313" key="3">
    <source>
        <dbReference type="Proteomes" id="UP001287286"/>
    </source>
</evidence>
<keyword evidence="3" id="KW-1185">Reference proteome</keyword>
<sequence length="332" mass="37205">MASKSQCCTIPDQNGTTSIGVLGFSSHLAGNALKQAGGLRAHVDPVPLADPSQTPSETPSFEETTKLPPEIRMQIWDILLREDDGPALLPYRRDCLQPRNLSELDEGYIADGVNLRAEFDPHLLDKTHVAIPIATINREARGAALFWMRQKMHASEVRYCEDHHCSVFARVFDRRRDTLYIEADEVMTFSWNPIDRLSDHGLPFKGSTITRLAISETSFRNLDFATFGMILDGAPDTNVVLVVVGAQPRWENNGLNVQRRWVAEDAGDYRLSWDLSRQRFEVAAGQGSGNTVEYAWMKAICETWIEWLVQHRRGALEIRPVHAIRQGPGAAG</sequence>
<reference evidence="2 3" key="1">
    <citation type="journal article" date="2024" name="Microbiol. Resour. Announc.">
        <title>Genome annotations for the ascomycete fungi Trichoderma harzianum, Trichoderma aggressivum, and Purpureocillium lilacinum.</title>
        <authorList>
            <person name="Beijen E.P.W."/>
            <person name="Ohm R.A."/>
        </authorList>
    </citation>
    <scope>NUCLEOTIDE SEQUENCE [LARGE SCALE GENOMIC DNA]</scope>
    <source>
        <strain evidence="2 3">CBS 150709</strain>
    </source>
</reference>
<dbReference type="Pfam" id="PF20150">
    <property type="entry name" value="2EXR"/>
    <property type="match status" value="1"/>
</dbReference>
<gene>
    <name evidence="2" type="ORF">Purlil1_11277</name>
</gene>
<accession>A0ABR0BKY8</accession>
<evidence type="ECO:0000259" key="1">
    <source>
        <dbReference type="Pfam" id="PF20150"/>
    </source>
</evidence>
<dbReference type="EMBL" id="JAWRVI010000065">
    <property type="protein sequence ID" value="KAK4082502.1"/>
    <property type="molecule type" value="Genomic_DNA"/>
</dbReference>
<protein>
    <recommendedName>
        <fullName evidence="1">2EXR domain-containing protein</fullName>
    </recommendedName>
</protein>
<name>A0ABR0BKY8_PURLI</name>
<proteinExistence type="predicted"/>
<organism evidence="2 3">
    <name type="scientific">Purpureocillium lilacinum</name>
    <name type="common">Paecilomyces lilacinus</name>
    <dbReference type="NCBI Taxonomy" id="33203"/>
    <lineage>
        <taxon>Eukaryota</taxon>
        <taxon>Fungi</taxon>
        <taxon>Dikarya</taxon>
        <taxon>Ascomycota</taxon>
        <taxon>Pezizomycotina</taxon>
        <taxon>Sordariomycetes</taxon>
        <taxon>Hypocreomycetidae</taxon>
        <taxon>Hypocreales</taxon>
        <taxon>Ophiocordycipitaceae</taxon>
        <taxon>Purpureocillium</taxon>
    </lineage>
</organism>
<comment type="caution">
    <text evidence="2">The sequence shown here is derived from an EMBL/GenBank/DDBJ whole genome shotgun (WGS) entry which is preliminary data.</text>
</comment>
<feature type="domain" description="2EXR" evidence="1">
    <location>
        <begin position="65"/>
        <end position="179"/>
    </location>
</feature>
<dbReference type="Proteomes" id="UP001287286">
    <property type="component" value="Unassembled WGS sequence"/>
</dbReference>